<dbReference type="PANTHER" id="PTHR43066:SF11">
    <property type="entry name" value="PEPTIDASE S54 RHOMBOID DOMAIN-CONTAINING PROTEIN"/>
    <property type="match status" value="1"/>
</dbReference>
<dbReference type="GO" id="GO:0016020">
    <property type="term" value="C:membrane"/>
    <property type="evidence" value="ECO:0007669"/>
    <property type="project" value="UniProtKB-SubCell"/>
</dbReference>
<dbReference type="Gene3D" id="1.20.1540.10">
    <property type="entry name" value="Rhomboid-like"/>
    <property type="match status" value="1"/>
</dbReference>
<name>A0AAV3T831_9EURY</name>
<comment type="subcellular location">
    <subcellularLocation>
        <location evidence="1">Membrane</location>
        <topology evidence="1">Multi-pass membrane protein</topology>
    </subcellularLocation>
</comment>
<evidence type="ECO:0000259" key="6">
    <source>
        <dbReference type="Pfam" id="PF01694"/>
    </source>
</evidence>
<evidence type="ECO:0000256" key="4">
    <source>
        <dbReference type="ARBA" id="ARBA00023136"/>
    </source>
</evidence>
<evidence type="ECO:0000256" key="1">
    <source>
        <dbReference type="ARBA" id="ARBA00004141"/>
    </source>
</evidence>
<sequence length="210" mass="22177">MRSPTIETLLAFAAVFALQQALSVVDATLAAALFALQLPLEVRPWTLVTSVYAHDPTGLGHLLSNAVALSIVGFALERHTTRWRFHAFFVLTGAAAGAFQVLFNRLLLQVGLVGQALPVLGASGAVFALFGYVLAGNRLTGGLLDRIGLDPRWQLLLFLVAATLVTLATAAPGVALAAHFFGFLLGLLAGQANLLRPAEPEPDAPPMPEY</sequence>
<dbReference type="EMBL" id="BAAADV010000002">
    <property type="protein sequence ID" value="GAA0670132.1"/>
    <property type="molecule type" value="Genomic_DNA"/>
</dbReference>
<evidence type="ECO:0000256" key="3">
    <source>
        <dbReference type="ARBA" id="ARBA00022989"/>
    </source>
</evidence>
<feature type="domain" description="Peptidase S54 rhomboid" evidence="6">
    <location>
        <begin position="44"/>
        <end position="190"/>
    </location>
</feature>
<feature type="transmembrane region" description="Helical" evidence="5">
    <location>
        <begin position="83"/>
        <end position="103"/>
    </location>
</feature>
<feature type="transmembrane region" description="Helical" evidence="5">
    <location>
        <begin position="59"/>
        <end position="76"/>
    </location>
</feature>
<dbReference type="RefSeq" id="WP_343773390.1">
    <property type="nucleotide sequence ID" value="NZ_BAAADV010000002.1"/>
</dbReference>
<keyword evidence="2 5" id="KW-0812">Transmembrane</keyword>
<dbReference type="Pfam" id="PF01694">
    <property type="entry name" value="Rhomboid"/>
    <property type="match status" value="1"/>
</dbReference>
<evidence type="ECO:0000313" key="7">
    <source>
        <dbReference type="EMBL" id="GAA0670132.1"/>
    </source>
</evidence>
<feature type="transmembrane region" description="Helical" evidence="5">
    <location>
        <begin position="115"/>
        <end position="135"/>
    </location>
</feature>
<proteinExistence type="predicted"/>
<protein>
    <recommendedName>
        <fullName evidence="6">Peptidase S54 rhomboid domain-containing protein</fullName>
    </recommendedName>
</protein>
<organism evidence="7 8">
    <name type="scientific">Natronoarchaeum mannanilyticum</name>
    <dbReference type="NCBI Taxonomy" id="926360"/>
    <lineage>
        <taxon>Archaea</taxon>
        <taxon>Methanobacteriati</taxon>
        <taxon>Methanobacteriota</taxon>
        <taxon>Stenosarchaea group</taxon>
        <taxon>Halobacteria</taxon>
        <taxon>Halobacteriales</taxon>
        <taxon>Natronoarchaeaceae</taxon>
    </lineage>
</organism>
<keyword evidence="4 5" id="KW-0472">Membrane</keyword>
<evidence type="ECO:0000256" key="5">
    <source>
        <dbReference type="SAM" id="Phobius"/>
    </source>
</evidence>
<evidence type="ECO:0000313" key="8">
    <source>
        <dbReference type="Proteomes" id="UP001500420"/>
    </source>
</evidence>
<feature type="transmembrane region" description="Helical" evidence="5">
    <location>
        <begin position="156"/>
        <end position="189"/>
    </location>
</feature>
<dbReference type="PANTHER" id="PTHR43066">
    <property type="entry name" value="RHOMBOID-RELATED PROTEIN"/>
    <property type="match status" value="1"/>
</dbReference>
<dbReference type="GO" id="GO:0004252">
    <property type="term" value="F:serine-type endopeptidase activity"/>
    <property type="evidence" value="ECO:0007669"/>
    <property type="project" value="InterPro"/>
</dbReference>
<gene>
    <name evidence="7" type="ORF">GCM10009020_15270</name>
</gene>
<dbReference type="SUPFAM" id="SSF144091">
    <property type="entry name" value="Rhomboid-like"/>
    <property type="match status" value="1"/>
</dbReference>
<dbReference type="InterPro" id="IPR022764">
    <property type="entry name" value="Peptidase_S54_rhomboid_dom"/>
</dbReference>
<comment type="caution">
    <text evidence="7">The sequence shown here is derived from an EMBL/GenBank/DDBJ whole genome shotgun (WGS) entry which is preliminary data.</text>
</comment>
<keyword evidence="8" id="KW-1185">Reference proteome</keyword>
<dbReference type="InterPro" id="IPR035952">
    <property type="entry name" value="Rhomboid-like_sf"/>
</dbReference>
<dbReference type="AlphaFoldDB" id="A0AAV3T831"/>
<accession>A0AAV3T831</accession>
<evidence type="ECO:0000256" key="2">
    <source>
        <dbReference type="ARBA" id="ARBA00022692"/>
    </source>
</evidence>
<reference evidence="7 8" key="1">
    <citation type="journal article" date="2019" name="Int. J. Syst. Evol. Microbiol.">
        <title>The Global Catalogue of Microorganisms (GCM) 10K type strain sequencing project: providing services to taxonomists for standard genome sequencing and annotation.</title>
        <authorList>
            <consortium name="The Broad Institute Genomics Platform"/>
            <consortium name="The Broad Institute Genome Sequencing Center for Infectious Disease"/>
            <person name="Wu L."/>
            <person name="Ma J."/>
        </authorList>
    </citation>
    <scope>NUCLEOTIDE SEQUENCE [LARGE SCALE GENOMIC DNA]</scope>
    <source>
        <strain evidence="7 8">JCM 16328</strain>
    </source>
</reference>
<keyword evidence="3 5" id="KW-1133">Transmembrane helix</keyword>
<dbReference type="Proteomes" id="UP001500420">
    <property type="component" value="Unassembled WGS sequence"/>
</dbReference>